<dbReference type="PANTHER" id="PTHR33303">
    <property type="entry name" value="CYTOPLASMIC PROTEIN-RELATED"/>
    <property type="match status" value="1"/>
</dbReference>
<evidence type="ECO:0000313" key="3">
    <source>
        <dbReference type="Proteomes" id="UP000035720"/>
    </source>
</evidence>
<accession>A0A077ME94</accession>
<dbReference type="Proteomes" id="UP000035720">
    <property type="component" value="Unassembled WGS sequence"/>
</dbReference>
<dbReference type="InterPro" id="IPR036291">
    <property type="entry name" value="NAD(P)-bd_dom_sf"/>
</dbReference>
<dbReference type="STRING" id="1193518.BN13_920011"/>
<name>A0A077ME94_9MICO</name>
<organism evidence="2 3">
    <name type="scientific">Nostocoides jenkinsii Ben 74</name>
    <dbReference type="NCBI Taxonomy" id="1193518"/>
    <lineage>
        <taxon>Bacteria</taxon>
        <taxon>Bacillati</taxon>
        <taxon>Actinomycetota</taxon>
        <taxon>Actinomycetes</taxon>
        <taxon>Micrococcales</taxon>
        <taxon>Intrasporangiaceae</taxon>
        <taxon>Nostocoides</taxon>
    </lineage>
</organism>
<gene>
    <name evidence="2" type="ORF">BN13_920011</name>
</gene>
<evidence type="ECO:0000313" key="2">
    <source>
        <dbReference type="EMBL" id="CCI55004.1"/>
    </source>
</evidence>
<keyword evidence="3" id="KW-1185">Reference proteome</keyword>
<reference evidence="2 3" key="1">
    <citation type="journal article" date="2013" name="ISME J.">
        <title>A metabolic model for members of the genus Tetrasphaera involved in enhanced biological phosphorus removal.</title>
        <authorList>
            <person name="Kristiansen R."/>
            <person name="Nguyen H.T.T."/>
            <person name="Saunders A.M."/>
            <person name="Nielsen J.L."/>
            <person name="Wimmer R."/>
            <person name="Le V.Q."/>
            <person name="McIlroy S.J."/>
            <person name="Petrovski S."/>
            <person name="Seviour R.J."/>
            <person name="Calteau A."/>
            <person name="Nielsen K.L."/>
            <person name="Nielsen P.H."/>
        </authorList>
    </citation>
    <scope>NUCLEOTIDE SEQUENCE [LARGE SCALE GENOMIC DNA]</scope>
    <source>
        <strain evidence="2 3">Ben 74</strain>
    </source>
</reference>
<feature type="domain" description="CoA-binding" evidence="1">
    <location>
        <begin position="16"/>
        <end position="115"/>
    </location>
</feature>
<sequence>MAMAHQNDPDLVRDLLVDPGLWVVVGLSNNKERDAWQIARYLKVEQGKAIMPVHPKAETVHGAKGYASISDIPDGTDVKVVQCFVNSENVGAVVDEAIANKERLDIDAIWMQRGVVDVAAAARARKAGMGVVMDTCPKIEYPRLRPRGT</sequence>
<dbReference type="Gene3D" id="3.40.50.720">
    <property type="entry name" value="NAD(P)-binding Rossmann-like Domain"/>
    <property type="match status" value="1"/>
</dbReference>
<proteinExistence type="predicted"/>
<dbReference type="Pfam" id="PF13380">
    <property type="entry name" value="CoA_binding_2"/>
    <property type="match status" value="1"/>
</dbReference>
<comment type="caution">
    <text evidence="2">The sequence shown here is derived from an EMBL/GenBank/DDBJ whole genome shotgun (WGS) entry which is preliminary data.</text>
</comment>
<dbReference type="EMBL" id="CAJC01000208">
    <property type="protein sequence ID" value="CCI55004.1"/>
    <property type="molecule type" value="Genomic_DNA"/>
</dbReference>
<dbReference type="InterPro" id="IPR003781">
    <property type="entry name" value="CoA-bd"/>
</dbReference>
<protein>
    <recommendedName>
        <fullName evidence="1">CoA-binding domain-containing protein</fullName>
    </recommendedName>
</protein>
<evidence type="ECO:0000259" key="1">
    <source>
        <dbReference type="SMART" id="SM00881"/>
    </source>
</evidence>
<dbReference type="AlphaFoldDB" id="A0A077ME94"/>
<dbReference type="PANTHER" id="PTHR33303:SF2">
    <property type="entry name" value="COA-BINDING DOMAIN-CONTAINING PROTEIN"/>
    <property type="match status" value="1"/>
</dbReference>
<dbReference type="SUPFAM" id="SSF51735">
    <property type="entry name" value="NAD(P)-binding Rossmann-fold domains"/>
    <property type="match status" value="1"/>
</dbReference>
<dbReference type="SMART" id="SM00881">
    <property type="entry name" value="CoA_binding"/>
    <property type="match status" value="1"/>
</dbReference>